<evidence type="ECO:0000313" key="1">
    <source>
        <dbReference type="EMBL" id="MEJ8850451.1"/>
    </source>
</evidence>
<dbReference type="RefSeq" id="WP_340345797.1">
    <property type="nucleotide sequence ID" value="NZ_JBBKZT010000015.1"/>
</dbReference>
<comment type="caution">
    <text evidence="1">The sequence shown here is derived from an EMBL/GenBank/DDBJ whole genome shotgun (WGS) entry which is preliminary data.</text>
</comment>
<reference evidence="1 2" key="1">
    <citation type="submission" date="2024-03" db="EMBL/GenBank/DDBJ databases">
        <title>Novel species of the genus Variovorax.</title>
        <authorList>
            <person name="Liu Q."/>
            <person name="Xin Y.-H."/>
        </authorList>
    </citation>
    <scope>NUCLEOTIDE SEQUENCE [LARGE SCALE GENOMIC DNA]</scope>
    <source>
        <strain evidence="1 2">KACC 18900</strain>
    </source>
</reference>
<sequence>MSTPIDDPRLQMWLPDRDSTDMKRMLDIANFTVRFWNPETSFHSPSSVLRLLGPSGVCVVAWDGGTPLFALMNCKGEAIPDGDDVIPRVAFTPSEIDEFTGIDPFYLPGCGADVEKPGPASPDDLKPLIEVLKRRLSRKQRAKLASRQA</sequence>
<evidence type="ECO:0000313" key="2">
    <source>
        <dbReference type="Proteomes" id="UP001385892"/>
    </source>
</evidence>
<gene>
    <name evidence="1" type="ORF">WKW82_27695</name>
</gene>
<keyword evidence="2" id="KW-1185">Reference proteome</keyword>
<proteinExistence type="predicted"/>
<dbReference type="EMBL" id="JBBKZT010000015">
    <property type="protein sequence ID" value="MEJ8850451.1"/>
    <property type="molecule type" value="Genomic_DNA"/>
</dbReference>
<name>A0ABU8WSD2_9BURK</name>
<protein>
    <submittedName>
        <fullName evidence="1">Uncharacterized protein</fullName>
    </submittedName>
</protein>
<accession>A0ABU8WSD2</accession>
<organism evidence="1 2">
    <name type="scientific">Variovorax rhizosphaerae</name>
    <dbReference type="NCBI Taxonomy" id="1836200"/>
    <lineage>
        <taxon>Bacteria</taxon>
        <taxon>Pseudomonadati</taxon>
        <taxon>Pseudomonadota</taxon>
        <taxon>Betaproteobacteria</taxon>
        <taxon>Burkholderiales</taxon>
        <taxon>Comamonadaceae</taxon>
        <taxon>Variovorax</taxon>
    </lineage>
</organism>
<dbReference type="Proteomes" id="UP001385892">
    <property type="component" value="Unassembled WGS sequence"/>
</dbReference>